<evidence type="ECO:0000259" key="3">
    <source>
        <dbReference type="Pfam" id="PF00725"/>
    </source>
</evidence>
<dbReference type="SUPFAM" id="SSF51735">
    <property type="entry name" value="NAD(P)-binding Rossmann-fold domains"/>
    <property type="match status" value="1"/>
</dbReference>
<dbReference type="Gene3D" id="1.10.1040.10">
    <property type="entry name" value="N-(1-d-carboxylethyl)-l-norvaline Dehydrogenase, domain 2"/>
    <property type="match status" value="2"/>
</dbReference>
<gene>
    <name evidence="6" type="ORF">SAMN05444398_1135</name>
</gene>
<proteinExistence type="inferred from homology"/>
<dbReference type="STRING" id="337701.SAMN05444398_1135"/>
<dbReference type="Gene3D" id="3.40.50.720">
    <property type="entry name" value="NAD(P)-binding Rossmann-like Domain"/>
    <property type="match status" value="1"/>
</dbReference>
<protein>
    <submittedName>
        <fullName evidence="6">3-hydroxyacyl-CoA dehydrogenase</fullName>
    </submittedName>
</protein>
<dbReference type="GO" id="GO:0008691">
    <property type="term" value="F:3-hydroxybutyryl-CoA dehydrogenase activity"/>
    <property type="evidence" value="ECO:0007669"/>
    <property type="project" value="TreeGrafter"/>
</dbReference>
<dbReference type="AlphaFoldDB" id="A0A1M7HKI0"/>
<feature type="domain" description="3-hydroxybutyryl-CoA dehydrogenase reduced Rossmann-fold" evidence="5">
    <location>
        <begin position="325"/>
        <end position="393"/>
    </location>
</feature>
<feature type="domain" description="3-hydroxyacyl-CoA dehydrogenase NAD binding" evidence="4">
    <location>
        <begin position="9"/>
        <end position="187"/>
    </location>
</feature>
<dbReference type="PANTHER" id="PTHR48075:SF5">
    <property type="entry name" value="3-HYDROXYBUTYRYL-COA DEHYDROGENASE"/>
    <property type="match status" value="1"/>
</dbReference>
<dbReference type="NCBIfam" id="NF006124">
    <property type="entry name" value="PRK08268.1"/>
    <property type="match status" value="1"/>
</dbReference>
<dbReference type="InterPro" id="IPR008927">
    <property type="entry name" value="6-PGluconate_DH-like_C_sf"/>
</dbReference>
<feature type="domain" description="3-hydroxyacyl-CoA dehydrogenase C-terminal" evidence="3">
    <location>
        <begin position="190"/>
        <end position="287"/>
    </location>
</feature>
<dbReference type="PANTHER" id="PTHR48075">
    <property type="entry name" value="3-HYDROXYACYL-COA DEHYDROGENASE FAMILY PROTEIN"/>
    <property type="match status" value="1"/>
</dbReference>
<evidence type="ECO:0000313" key="6">
    <source>
        <dbReference type="EMBL" id="SHM29006.1"/>
    </source>
</evidence>
<reference evidence="6 7" key="1">
    <citation type="submission" date="2016-11" db="EMBL/GenBank/DDBJ databases">
        <authorList>
            <person name="Jaros S."/>
            <person name="Januszkiewicz K."/>
            <person name="Wedrychowicz H."/>
        </authorList>
    </citation>
    <scope>NUCLEOTIDE SEQUENCE [LARGE SCALE GENOMIC DNA]</scope>
    <source>
        <strain evidence="6 7">DSM 29589</strain>
    </source>
</reference>
<dbReference type="RefSeq" id="WP_073036571.1">
    <property type="nucleotide sequence ID" value="NZ_BMLR01000013.1"/>
</dbReference>
<feature type="domain" description="3-hydroxyacyl-CoA dehydrogenase C-terminal" evidence="3">
    <location>
        <begin position="394"/>
        <end position="475"/>
    </location>
</feature>
<dbReference type="InterPro" id="IPR006180">
    <property type="entry name" value="3-OHacyl-CoA_DH_CS"/>
</dbReference>
<dbReference type="InterPro" id="IPR013328">
    <property type="entry name" value="6PGD_dom2"/>
</dbReference>
<dbReference type="GO" id="GO:0006635">
    <property type="term" value="P:fatty acid beta-oxidation"/>
    <property type="evidence" value="ECO:0007669"/>
    <property type="project" value="TreeGrafter"/>
</dbReference>
<sequence length="477" mass="50467">MSGLDTSATIAVVGAGTMGAGIAQLAASAGHRVLLFDAGEGAAQNGKAKIGQTLERLVTKGKMTAEDTDALLSRIAPVEALAGLSGAALVIEAIIEDLDIKRGLFADLEAIVGPETILATNTSSLSVTAIARDLLHPERMLGMHFFNPAPVMKLVEVVSGVATSRKVAETTFATAETWGKIAVHTKSTPGFIVNRVARAYYAEPLRLLEEQVADVATLDTLLTEGCGFRMGPFALMDLIGNDVNYAVSVSVFNAYFQEPRFRPSILQLELVNSGRLGRKSGRGFYEYGEGQGPAAPPATDMTDTDAPQMEALDLLGETETQGAIIALTDGRTAGARAQDSGRPVLVFDLMASSGSAKRVAYACSPDLPEATARSFEATMQQQGIVATKVPDWPGLVTMRTVAMLANEAFEAVMQGVATEAEIDAAMRYGVNYPKGPMAWARETGLPHVLSVLDNLKQATGDPRYRASFLLRRSANAV</sequence>
<accession>A0A1M7HKI0</accession>
<dbReference type="PROSITE" id="PS00067">
    <property type="entry name" value="3HCDH"/>
    <property type="match status" value="1"/>
</dbReference>
<dbReference type="InterPro" id="IPR036291">
    <property type="entry name" value="NAD(P)-bd_dom_sf"/>
</dbReference>
<dbReference type="Proteomes" id="UP000183974">
    <property type="component" value="Unassembled WGS sequence"/>
</dbReference>
<keyword evidence="2" id="KW-0560">Oxidoreductase</keyword>
<evidence type="ECO:0000259" key="4">
    <source>
        <dbReference type="Pfam" id="PF02737"/>
    </source>
</evidence>
<evidence type="ECO:0000259" key="5">
    <source>
        <dbReference type="Pfam" id="PF18321"/>
    </source>
</evidence>
<organism evidence="6 7">
    <name type="scientific">Roseovarius pacificus</name>
    <dbReference type="NCBI Taxonomy" id="337701"/>
    <lineage>
        <taxon>Bacteria</taxon>
        <taxon>Pseudomonadati</taxon>
        <taxon>Pseudomonadota</taxon>
        <taxon>Alphaproteobacteria</taxon>
        <taxon>Rhodobacterales</taxon>
        <taxon>Roseobacteraceae</taxon>
        <taxon>Roseovarius</taxon>
    </lineage>
</organism>
<dbReference type="InterPro" id="IPR006108">
    <property type="entry name" value="3HC_DH_C"/>
</dbReference>
<name>A0A1M7HKI0_9RHOB</name>
<dbReference type="Pfam" id="PF00725">
    <property type="entry name" value="3HCDH"/>
    <property type="match status" value="2"/>
</dbReference>
<evidence type="ECO:0000256" key="1">
    <source>
        <dbReference type="ARBA" id="ARBA00009463"/>
    </source>
</evidence>
<evidence type="ECO:0000256" key="2">
    <source>
        <dbReference type="ARBA" id="ARBA00023002"/>
    </source>
</evidence>
<dbReference type="InterPro" id="IPR006176">
    <property type="entry name" value="3-OHacyl-CoA_DH_NAD-bd"/>
</dbReference>
<keyword evidence="7" id="KW-1185">Reference proteome</keyword>
<dbReference type="GO" id="GO:0070403">
    <property type="term" value="F:NAD+ binding"/>
    <property type="evidence" value="ECO:0007669"/>
    <property type="project" value="InterPro"/>
</dbReference>
<evidence type="ECO:0000313" key="7">
    <source>
        <dbReference type="Proteomes" id="UP000183974"/>
    </source>
</evidence>
<dbReference type="Pfam" id="PF18321">
    <property type="entry name" value="3HCDH_RFF"/>
    <property type="match status" value="1"/>
</dbReference>
<dbReference type="SUPFAM" id="SSF48179">
    <property type="entry name" value="6-phosphogluconate dehydrogenase C-terminal domain-like"/>
    <property type="match status" value="2"/>
</dbReference>
<dbReference type="InterPro" id="IPR041040">
    <property type="entry name" value="3HCDH_RFF"/>
</dbReference>
<dbReference type="FunFam" id="3.40.50.720:FF:000009">
    <property type="entry name" value="Fatty oxidation complex, alpha subunit"/>
    <property type="match status" value="1"/>
</dbReference>
<dbReference type="Pfam" id="PF02737">
    <property type="entry name" value="3HCDH_N"/>
    <property type="match status" value="1"/>
</dbReference>
<dbReference type="OrthoDB" id="9771883at2"/>
<dbReference type="EMBL" id="FRBR01000013">
    <property type="protein sequence ID" value="SHM29006.1"/>
    <property type="molecule type" value="Genomic_DNA"/>
</dbReference>
<comment type="similarity">
    <text evidence="1">Belongs to the 3-hydroxyacyl-CoA dehydrogenase family.</text>
</comment>